<gene>
    <name evidence="2" type="ORF">ACFPN2_12340</name>
</gene>
<keyword evidence="3" id="KW-1185">Reference proteome</keyword>
<dbReference type="Proteomes" id="UP001595904">
    <property type="component" value="Unassembled WGS sequence"/>
</dbReference>
<sequence>MMSKKWMAAVALLTMSTGALAQDGTFEFDSITSLTRAANAFTGVLVGDTVPTTVTMNYGSLFGDKCFSWMELMMTEPGKFTLTITLVSGGSGTTGSPWHTDLTLCRLTAKP</sequence>
<evidence type="ECO:0000313" key="2">
    <source>
        <dbReference type="EMBL" id="MFC4309872.1"/>
    </source>
</evidence>
<name>A0ABV8SSB5_9GAMM</name>
<comment type="caution">
    <text evidence="2">The sequence shown here is derived from an EMBL/GenBank/DDBJ whole genome shotgun (WGS) entry which is preliminary data.</text>
</comment>
<evidence type="ECO:0000256" key="1">
    <source>
        <dbReference type="SAM" id="SignalP"/>
    </source>
</evidence>
<accession>A0ABV8SSB5</accession>
<protein>
    <submittedName>
        <fullName evidence="2">Uncharacterized protein</fullName>
    </submittedName>
</protein>
<organism evidence="2 3">
    <name type="scientific">Steroidobacter flavus</name>
    <dbReference type="NCBI Taxonomy" id="1842136"/>
    <lineage>
        <taxon>Bacteria</taxon>
        <taxon>Pseudomonadati</taxon>
        <taxon>Pseudomonadota</taxon>
        <taxon>Gammaproteobacteria</taxon>
        <taxon>Steroidobacterales</taxon>
        <taxon>Steroidobacteraceae</taxon>
        <taxon>Steroidobacter</taxon>
    </lineage>
</organism>
<dbReference type="RefSeq" id="WP_380596902.1">
    <property type="nucleotide sequence ID" value="NZ_JBHSDU010000003.1"/>
</dbReference>
<reference evidence="3" key="1">
    <citation type="journal article" date="2019" name="Int. J. Syst. Evol. Microbiol.">
        <title>The Global Catalogue of Microorganisms (GCM) 10K type strain sequencing project: providing services to taxonomists for standard genome sequencing and annotation.</title>
        <authorList>
            <consortium name="The Broad Institute Genomics Platform"/>
            <consortium name="The Broad Institute Genome Sequencing Center for Infectious Disease"/>
            <person name="Wu L."/>
            <person name="Ma J."/>
        </authorList>
    </citation>
    <scope>NUCLEOTIDE SEQUENCE [LARGE SCALE GENOMIC DNA]</scope>
    <source>
        <strain evidence="3">CGMCC 1.10759</strain>
    </source>
</reference>
<evidence type="ECO:0000313" key="3">
    <source>
        <dbReference type="Proteomes" id="UP001595904"/>
    </source>
</evidence>
<feature type="signal peptide" evidence="1">
    <location>
        <begin position="1"/>
        <end position="21"/>
    </location>
</feature>
<feature type="chain" id="PRO_5045141485" evidence="1">
    <location>
        <begin position="22"/>
        <end position="111"/>
    </location>
</feature>
<keyword evidence="1" id="KW-0732">Signal</keyword>
<proteinExistence type="predicted"/>
<dbReference type="EMBL" id="JBHSDU010000003">
    <property type="protein sequence ID" value="MFC4309872.1"/>
    <property type="molecule type" value="Genomic_DNA"/>
</dbReference>